<dbReference type="PANTHER" id="PTHR46130">
    <property type="entry name" value="LAMGL DOMAIN-CONTAINING PROTEIN"/>
    <property type="match status" value="1"/>
</dbReference>
<feature type="chain" id="PRO_5042548333" evidence="8">
    <location>
        <begin position="23"/>
        <end position="1660"/>
    </location>
</feature>
<organism evidence="10 11">
    <name type="scientific">Petromyzon marinus</name>
    <name type="common">Sea lamprey</name>
    <dbReference type="NCBI Taxonomy" id="7757"/>
    <lineage>
        <taxon>Eukaryota</taxon>
        <taxon>Metazoa</taxon>
        <taxon>Chordata</taxon>
        <taxon>Craniata</taxon>
        <taxon>Vertebrata</taxon>
        <taxon>Cyclostomata</taxon>
        <taxon>Hyperoartia</taxon>
        <taxon>Petromyzontiformes</taxon>
        <taxon>Petromyzontidae</taxon>
        <taxon>Petromyzon</taxon>
    </lineage>
</organism>
<evidence type="ECO:0000256" key="4">
    <source>
        <dbReference type="ARBA" id="ARBA00023157"/>
    </source>
</evidence>
<keyword evidence="2 8" id="KW-0732">Signal</keyword>
<accession>A0AAJ7U5F7</accession>
<keyword evidence="10" id="KW-1185">Reference proteome</keyword>
<dbReference type="SUPFAM" id="SSF55486">
    <property type="entry name" value="Metalloproteases ('zincins'), catalytic domain"/>
    <property type="match status" value="1"/>
</dbReference>
<dbReference type="Gene3D" id="2.10.70.10">
    <property type="entry name" value="Complement Module, domain 1"/>
    <property type="match status" value="3"/>
</dbReference>
<dbReference type="PANTHER" id="PTHR46130:SF3">
    <property type="entry name" value="CHROMOSOME UNDETERMINED SCAFFOLD_33, WHOLE GENOME SHOTGUN SEQUENCE"/>
    <property type="match status" value="1"/>
</dbReference>
<dbReference type="Proteomes" id="UP001318040">
    <property type="component" value="Chromosome 50"/>
</dbReference>
<dbReference type="GO" id="GO:0007166">
    <property type="term" value="P:cell surface receptor signaling pathway"/>
    <property type="evidence" value="ECO:0007669"/>
    <property type="project" value="TreeGrafter"/>
</dbReference>
<sequence length="1660" mass="180400">MRTAEAMTLFVCLLVAVTPARTANRYGRYSRYPRRGPTVLPTGTGGGCVPGVGVETLYFSGQREQLKLKGGTPLLLRTQAAFTVEMWIRPEGGQHSPAIIAGMFDECSYVSTDKGWALGLAPWDESHGDSGGGGGAVGPSRFFFSLRTDRARSSSMVFARTRYEPAVWTHVAATYDGRAMSLYVDGARVARGTAQRGPLFSPRAVGCKALILGGHGSDPLGGYRGHVAAPRLWSVARTHGEIRAGVPLSLCGADPPGLVMGESAVEQLRQRWKPVAKDGRFPRREEADDPGVTPSDGPVLFAPTCGQTVCDDVGVIGSYNRHWWLRRGKVVRYRVINVHEDDRSNPTVTEEQIQLQHRELNAAFQPYNITWELTVKDVADSWLRRRVVLANCEASKIGNGACEVECNHTLTGYDGGECLTQRPPACHWGASNGRCNPECNNENYRYDNGDCCDPAVTDVARTCFDPDSPHRAYLSVQDLKETLRLDGATHLNVYFPTSLGDVLAGVAMWPWEKDALTHLGGMALNPTYYGKPGHTHTMIHEIGHALGLYHVFRGVSEVEHCGDPCLEVEPSFETGDLCEDTAPVPRHKGCGDAEVDSKDMCGARRFYDAPFHNYMSYADDDCTSSFTPNQVARMHCYLDMVYETWREEAGPTPVPLAPRVHQQGIDFLSLRWMPPISGQVFEREPGVPCEECGEDGELVQYACNASSPRPCDPSGHWSPRQAEGPPDVETPCDASLRTWSPELSVPGGTLSVPCPLPPSGCALKLSFCRPTPAASVTLWVTYVSARSGHTIHDLVLLLANGTAVSLGPHKVSCDVPLTVRVPPMAVGGAEEPAIAGLRLHTFDEKLEVDAAALSSGPGSELCRRCRPLRYEVAREPPFRGRWPSMVSELRREFVDRDVEEGAVYSYQVRVVSGSGFSEFSPPLVHRHGAAFCGDGTVDRSDGEECDDGGVRDGDGCSAFCRLEKDFNCVGSPNVCYAYAGDGLCEEFEKEGSGLDCGIFTPPGHADQWVSQATASHQDSLHCPASVLVGPPALSKGCRSKFVVLPEDMSSYAWFPCLQAADPDTYPSENPYWIWVNFPYPRIATAVVIYFSADGIGRSLANRSQKYVHVSLIEDDGTSYSLGSYPISCSFNPLVIPVTSPDPSAPQVLTRGVQVSMGSPEVAISGVALRSASQGDRPHCEEEEDEEPRGSKSCEMPESPCARPHVENGAVVCTGDAGEALGGRDGGVQTAWAEGAEEPEARDSGVAWRQGMTPGSQRCSVTCNRGFQLYVRGEKETNVSKASPAESVTLACASERWSGEVLCRPVDCGHPHPSLVPHAAFSCPRGTARGQSCSFQCRPPAQQKGTNTAVACLADGMWSHPEASCELVCLPPPALPHAELRTSQCANGTHKLDSVCKFRCRPGYRIAGGKGKRKNFQVRCTEDGRWEEGGCVPVLCKPPPTILHGLYQCTRGFEAGSRCSITCKGKDKASSSSQRCTKNGVWKGQLRQCPNLNGECSPPESSGTVLFMCDQGHKIGAQCNPSCNKPMHDPVVLPVNTSAEKLPYWVSVPRIQHIICTAVKKWYPDPSTMNCIKSCEDTFKGDGWCDPHNNRAYCQYDRGDCCASTANAKEDFHSNPLHLPVRTQVIPFGQPCDFQGECACRDPEARENRHRIGDLRLPPHL</sequence>
<name>A0AAJ7U5F7_PETMA</name>
<dbReference type="SMART" id="SM00004">
    <property type="entry name" value="NL"/>
    <property type="match status" value="3"/>
</dbReference>
<dbReference type="InterPro" id="IPR006558">
    <property type="entry name" value="LamG-like"/>
</dbReference>
<dbReference type="InterPro" id="IPR058897">
    <property type="entry name" value="PAPPA_SD_C"/>
</dbReference>
<comment type="similarity">
    <text evidence="1">Belongs to the peptidase M43B family.</text>
</comment>
<dbReference type="FunFam" id="3.40.390.10:FF:000026">
    <property type="entry name" value="Pappalysin 1"/>
    <property type="match status" value="1"/>
</dbReference>
<dbReference type="Pfam" id="PF05572">
    <property type="entry name" value="Peptidase_M43"/>
    <property type="match status" value="1"/>
</dbReference>
<evidence type="ECO:0000256" key="1">
    <source>
        <dbReference type="ARBA" id="ARBA00008721"/>
    </source>
</evidence>
<reference evidence="11" key="1">
    <citation type="submission" date="2025-08" db="UniProtKB">
        <authorList>
            <consortium name="RefSeq"/>
        </authorList>
    </citation>
    <scope>IDENTIFICATION</scope>
    <source>
        <tissue evidence="11">Sperm</tissue>
    </source>
</reference>
<dbReference type="SUPFAM" id="SSF49899">
    <property type="entry name" value="Concanavalin A-like lectins/glucanases"/>
    <property type="match status" value="1"/>
</dbReference>
<dbReference type="InterPro" id="IPR024079">
    <property type="entry name" value="MetalloPept_cat_dom_sf"/>
</dbReference>
<dbReference type="SMART" id="SM00560">
    <property type="entry name" value="LamGL"/>
    <property type="match status" value="1"/>
</dbReference>
<dbReference type="Pfam" id="PF00066">
    <property type="entry name" value="Notch"/>
    <property type="match status" value="1"/>
</dbReference>
<dbReference type="Pfam" id="PF13385">
    <property type="entry name" value="Laminin_G_3"/>
    <property type="match status" value="1"/>
</dbReference>
<keyword evidence="5" id="KW-0325">Glycoprotein</keyword>
<dbReference type="SMART" id="SM00032">
    <property type="entry name" value="CCP"/>
    <property type="match status" value="3"/>
</dbReference>
<dbReference type="Gene3D" id="2.60.120.200">
    <property type="match status" value="1"/>
</dbReference>
<dbReference type="Pfam" id="PF25900">
    <property type="entry name" value="PAPPA"/>
    <property type="match status" value="1"/>
</dbReference>
<dbReference type="CDD" id="cd00033">
    <property type="entry name" value="CCP"/>
    <property type="match status" value="3"/>
</dbReference>
<dbReference type="SUPFAM" id="SSF57535">
    <property type="entry name" value="Complement control module/SCR domain"/>
    <property type="match status" value="3"/>
</dbReference>
<dbReference type="InterPro" id="IPR000800">
    <property type="entry name" value="Notch_dom"/>
</dbReference>
<evidence type="ECO:0000313" key="11">
    <source>
        <dbReference type="RefSeq" id="XP_032829005.1"/>
    </source>
</evidence>
<feature type="domain" description="Sushi" evidence="9">
    <location>
        <begin position="1366"/>
        <end position="1432"/>
    </location>
</feature>
<feature type="domain" description="Sushi" evidence="9">
    <location>
        <begin position="1433"/>
        <end position="1490"/>
    </location>
</feature>
<proteinExistence type="inferred from homology"/>
<feature type="region of interest" description="Disordered" evidence="7">
    <location>
        <begin position="1169"/>
        <end position="1199"/>
    </location>
</feature>
<dbReference type="KEGG" id="pmrn:116953181"/>
<dbReference type="PROSITE" id="PS50923">
    <property type="entry name" value="SUSHI"/>
    <property type="match status" value="2"/>
</dbReference>
<dbReference type="InterPro" id="IPR008754">
    <property type="entry name" value="Peptidase_M43"/>
</dbReference>
<dbReference type="InterPro" id="IPR011936">
    <property type="entry name" value="Myxo_disulph_rpt"/>
</dbReference>
<dbReference type="GO" id="GO:0004222">
    <property type="term" value="F:metalloendopeptidase activity"/>
    <property type="evidence" value="ECO:0007669"/>
    <property type="project" value="TreeGrafter"/>
</dbReference>
<evidence type="ECO:0000256" key="6">
    <source>
        <dbReference type="PROSITE-ProRule" id="PRU00302"/>
    </source>
</evidence>
<evidence type="ECO:0000256" key="2">
    <source>
        <dbReference type="ARBA" id="ARBA00022729"/>
    </source>
</evidence>
<dbReference type="GO" id="GO:0005615">
    <property type="term" value="C:extracellular space"/>
    <property type="evidence" value="ECO:0007669"/>
    <property type="project" value="TreeGrafter"/>
</dbReference>
<dbReference type="GO" id="GO:0006508">
    <property type="term" value="P:proteolysis"/>
    <property type="evidence" value="ECO:0007669"/>
    <property type="project" value="TreeGrafter"/>
</dbReference>
<comment type="caution">
    <text evidence="6">Lacks conserved residue(s) required for the propagation of feature annotation.</text>
</comment>
<evidence type="ECO:0000256" key="5">
    <source>
        <dbReference type="ARBA" id="ARBA00023180"/>
    </source>
</evidence>
<feature type="signal peptide" evidence="8">
    <location>
        <begin position="1"/>
        <end position="22"/>
    </location>
</feature>
<dbReference type="InterPro" id="IPR013320">
    <property type="entry name" value="ConA-like_dom_sf"/>
</dbReference>
<dbReference type="RefSeq" id="XP_032829005.1">
    <property type="nucleotide sequence ID" value="XM_032973114.1"/>
</dbReference>
<dbReference type="Gene3D" id="3.40.390.10">
    <property type="entry name" value="Collagenase (Catalytic Domain)"/>
    <property type="match status" value="1"/>
</dbReference>
<dbReference type="Pfam" id="PF00084">
    <property type="entry name" value="Sushi"/>
    <property type="match status" value="2"/>
</dbReference>
<keyword evidence="4" id="KW-1015">Disulfide bond</keyword>
<keyword evidence="6" id="KW-0768">Sushi</keyword>
<evidence type="ECO:0000259" key="9">
    <source>
        <dbReference type="PROSITE" id="PS50923"/>
    </source>
</evidence>
<evidence type="ECO:0000256" key="3">
    <source>
        <dbReference type="ARBA" id="ARBA00022737"/>
    </source>
</evidence>
<evidence type="ECO:0000256" key="7">
    <source>
        <dbReference type="SAM" id="MobiDB-lite"/>
    </source>
</evidence>
<evidence type="ECO:0000256" key="8">
    <source>
        <dbReference type="SAM" id="SignalP"/>
    </source>
</evidence>
<dbReference type="InterPro" id="IPR000436">
    <property type="entry name" value="Sushi_SCR_CCP_dom"/>
</dbReference>
<dbReference type="InterPro" id="IPR043543">
    <property type="entry name" value="PAPPA/PAPPA2"/>
</dbReference>
<keyword evidence="3" id="KW-0677">Repeat</keyword>
<gene>
    <name evidence="11" type="primary">LOC116953181</name>
</gene>
<evidence type="ECO:0000313" key="10">
    <source>
        <dbReference type="Proteomes" id="UP001318040"/>
    </source>
</evidence>
<dbReference type="InterPro" id="IPR035976">
    <property type="entry name" value="Sushi/SCR/CCP_sf"/>
</dbReference>
<dbReference type="NCBIfam" id="TIGR02232">
    <property type="entry name" value="myxo_disulf_rpt"/>
    <property type="match status" value="1"/>
</dbReference>
<protein>
    <submittedName>
        <fullName evidence="11">Pappalysin-1-like isoform X1</fullName>
    </submittedName>
</protein>